<evidence type="ECO:0000313" key="1">
    <source>
        <dbReference type="EMBL" id="KAF0697900.1"/>
    </source>
</evidence>
<dbReference type="AlphaFoldDB" id="A0A485KTK5"/>
<dbReference type="OrthoDB" id="60666at2759"/>
<sequence>MLAIVDKVLQRRQYNREKQRAHRHKMILERAADEAEIVHLREVLAALHEQVAMHQADAVGTDGALSWRLIASIFRTNSRRALAQHNSLAEDTNAINAITESMLRFVSLNFPPSPVPSTSTSWHPATLLAQPEARKLGKEWLTQRMYHHTDEVLHRYFPANATLDGDSEQWAHFHVDSSMTFHGVMQDVWPCSMDTFRTFLRHHSHVYHFYYPADITTEETPNTKLFYKLNPSGTLLNFLQGTFVEADRVVVVLRQIEDDENQVEAPCPRFQFHCVAWIEIRPASATETLTRVVVQQSQHFHPTGGGFLTADEQAALWGVTLENEHGLSENDKLEALGRRLVQLKHDVQWDHRQKILNALARVTAQKAKLE</sequence>
<evidence type="ECO:0000313" key="3">
    <source>
        <dbReference type="Proteomes" id="UP000332933"/>
    </source>
</evidence>
<proteinExistence type="predicted"/>
<protein>
    <submittedName>
        <fullName evidence="2">Aste57867_11432 protein</fullName>
    </submittedName>
</protein>
<gene>
    <name evidence="2" type="primary">Aste57867_11432</name>
    <name evidence="1" type="ORF">As57867_011390</name>
    <name evidence="2" type="ORF">ASTE57867_11432</name>
</gene>
<organism evidence="2 3">
    <name type="scientific">Aphanomyces stellatus</name>
    <dbReference type="NCBI Taxonomy" id="120398"/>
    <lineage>
        <taxon>Eukaryota</taxon>
        <taxon>Sar</taxon>
        <taxon>Stramenopiles</taxon>
        <taxon>Oomycota</taxon>
        <taxon>Saprolegniomycetes</taxon>
        <taxon>Saprolegniales</taxon>
        <taxon>Verrucalvaceae</taxon>
        <taxon>Aphanomyces</taxon>
    </lineage>
</organism>
<evidence type="ECO:0000313" key="2">
    <source>
        <dbReference type="EMBL" id="VFT88293.1"/>
    </source>
</evidence>
<dbReference type="EMBL" id="VJMH01005282">
    <property type="protein sequence ID" value="KAF0697900.1"/>
    <property type="molecule type" value="Genomic_DNA"/>
</dbReference>
<accession>A0A485KTK5</accession>
<dbReference type="Proteomes" id="UP000332933">
    <property type="component" value="Unassembled WGS sequence"/>
</dbReference>
<reference evidence="1" key="2">
    <citation type="submission" date="2019-06" db="EMBL/GenBank/DDBJ databases">
        <title>Genomics analysis of Aphanomyces spp. identifies a new class of oomycete effector associated with host adaptation.</title>
        <authorList>
            <person name="Gaulin E."/>
        </authorList>
    </citation>
    <scope>NUCLEOTIDE SEQUENCE</scope>
    <source>
        <strain evidence="1">CBS 578.67</strain>
    </source>
</reference>
<reference evidence="2 3" key="1">
    <citation type="submission" date="2019-03" db="EMBL/GenBank/DDBJ databases">
        <authorList>
            <person name="Gaulin E."/>
            <person name="Dumas B."/>
        </authorList>
    </citation>
    <scope>NUCLEOTIDE SEQUENCE [LARGE SCALE GENOMIC DNA]</scope>
    <source>
        <strain evidence="2">CBS 568.67</strain>
    </source>
</reference>
<name>A0A485KTK5_9STRA</name>
<keyword evidence="3" id="KW-1185">Reference proteome</keyword>
<dbReference type="EMBL" id="CAADRA010005303">
    <property type="protein sequence ID" value="VFT88293.1"/>
    <property type="molecule type" value="Genomic_DNA"/>
</dbReference>